<protein>
    <submittedName>
        <fullName evidence="1">Uncharacterized protein</fullName>
    </submittedName>
</protein>
<dbReference type="RefSeq" id="WP_126500530.1">
    <property type="nucleotide sequence ID" value="NZ_CAJPQC010000024.1"/>
</dbReference>
<reference evidence="1 2" key="1">
    <citation type="submission" date="2018-12" db="EMBL/GenBank/DDBJ databases">
        <authorList>
            <consortium name="Pathogen Informatics"/>
        </authorList>
    </citation>
    <scope>NUCLEOTIDE SEQUENCE [LARGE SCALE GENOMIC DNA]</scope>
    <source>
        <strain evidence="1 2">NCTC10207</strain>
    </source>
</reference>
<organism evidence="1 2">
    <name type="scientific">Rothia aeria</name>
    <dbReference type="NCBI Taxonomy" id="172042"/>
    <lineage>
        <taxon>Bacteria</taxon>
        <taxon>Bacillati</taxon>
        <taxon>Actinomycetota</taxon>
        <taxon>Actinomycetes</taxon>
        <taxon>Micrococcales</taxon>
        <taxon>Micrococcaceae</taxon>
        <taxon>Rothia</taxon>
    </lineage>
</organism>
<name>A0A7Z9A575_9MICC</name>
<evidence type="ECO:0000313" key="1">
    <source>
        <dbReference type="EMBL" id="VEI24265.1"/>
    </source>
</evidence>
<gene>
    <name evidence="1" type="ORF">NCTC10207_01995</name>
</gene>
<dbReference type="AlphaFoldDB" id="A0A7Z9A575"/>
<dbReference type="Proteomes" id="UP000282386">
    <property type="component" value="Chromosome"/>
</dbReference>
<evidence type="ECO:0000313" key="2">
    <source>
        <dbReference type="Proteomes" id="UP000282386"/>
    </source>
</evidence>
<dbReference type="EMBL" id="LR134479">
    <property type="protein sequence ID" value="VEI24265.1"/>
    <property type="molecule type" value="Genomic_DNA"/>
</dbReference>
<proteinExistence type="predicted"/>
<sequence>MSNREKVLIKICHDVLNSYENPESPNFSFVGKRINEGMYDEFLNAVETQYIVSDLSDLNYSSCLDWTITSRQDEKNRYGVSLSLVGRYAVAQRYKSGRYLSHQSPGISSEDLSLITLFQQHNIILLDGFVLNSKLPVKIEDEDFTEETQSCVYNLLFERL</sequence>
<accession>A0A7Z9A575</accession>